<dbReference type="EMBL" id="JACJQH010000124">
    <property type="protein sequence ID" value="MBD2200871.1"/>
    <property type="molecule type" value="Genomic_DNA"/>
</dbReference>
<gene>
    <name evidence="2" type="ORF">H6G24_36430</name>
</gene>
<evidence type="ECO:0000313" key="3">
    <source>
        <dbReference type="Proteomes" id="UP000658514"/>
    </source>
</evidence>
<evidence type="ECO:0000313" key="2">
    <source>
        <dbReference type="EMBL" id="MBD2200871.1"/>
    </source>
</evidence>
<evidence type="ECO:0000256" key="1">
    <source>
        <dbReference type="SAM" id="SignalP"/>
    </source>
</evidence>
<dbReference type="Proteomes" id="UP000658514">
    <property type="component" value="Unassembled WGS sequence"/>
</dbReference>
<comment type="caution">
    <text evidence="2">The sequence shown here is derived from an EMBL/GenBank/DDBJ whole genome shotgun (WGS) entry which is preliminary data.</text>
</comment>
<feature type="chain" id="PRO_5046108228" evidence="1">
    <location>
        <begin position="34"/>
        <end position="310"/>
    </location>
</feature>
<keyword evidence="3" id="KW-1185">Reference proteome</keyword>
<reference evidence="2 3" key="1">
    <citation type="journal article" date="2020" name="ISME J.">
        <title>Comparative genomics reveals insights into cyanobacterial evolution and habitat adaptation.</title>
        <authorList>
            <person name="Chen M.Y."/>
            <person name="Teng W.K."/>
            <person name="Zhao L."/>
            <person name="Hu C.X."/>
            <person name="Zhou Y.K."/>
            <person name="Han B.P."/>
            <person name="Song L.R."/>
            <person name="Shu W.S."/>
        </authorList>
    </citation>
    <scope>NUCLEOTIDE SEQUENCE [LARGE SCALE GENOMIC DNA]</scope>
    <source>
        <strain evidence="2 3">FACHB-288</strain>
    </source>
</reference>
<protein>
    <submittedName>
        <fullName evidence="2">Uncharacterized protein</fullName>
    </submittedName>
</protein>
<sequence length="310" mass="35273">MRHNWLTWKFYCFSGLLSVCIAGGTILPPATYAQDFDNSPERVSTNITLTQDVIDKVIAINEFSLNVKMTPQERQEFGSIIARYWNAYGGKLQQTVSQLLPAYDQLMQMPEKTRKLARRANTLTFLLGLEQNAQAKDEVSILMLRAYRRVHPPLLAEVPFVSAEVADAFIDAYVFINEVKSGRKAPTMSKAALTKTRLGIAADFARMSEANRNQFVEQMQRATNLMLNWDKMESWEQLLTRAEVGAPLSPQEQQMVQQIQHQLNGHSMQMMANELKFIAQNQQTIMGSAPYWNPSSQAWEQKGGIVTEYR</sequence>
<organism evidence="2 3">
    <name type="scientific">Calothrix parietina FACHB-288</name>
    <dbReference type="NCBI Taxonomy" id="2692896"/>
    <lineage>
        <taxon>Bacteria</taxon>
        <taxon>Bacillati</taxon>
        <taxon>Cyanobacteriota</taxon>
        <taxon>Cyanophyceae</taxon>
        <taxon>Nostocales</taxon>
        <taxon>Calotrichaceae</taxon>
        <taxon>Calothrix</taxon>
    </lineage>
</organism>
<dbReference type="RefSeq" id="WP_190551480.1">
    <property type="nucleotide sequence ID" value="NZ_CAWPNO010000029.1"/>
</dbReference>
<keyword evidence="1" id="KW-0732">Signal</keyword>
<name>A0ABR8ALB3_9CYAN</name>
<accession>A0ABR8ALB3</accession>
<proteinExistence type="predicted"/>
<feature type="signal peptide" evidence="1">
    <location>
        <begin position="1"/>
        <end position="33"/>
    </location>
</feature>